<evidence type="ECO:0000313" key="4">
    <source>
        <dbReference type="EMBL" id="KAJ4954059.1"/>
    </source>
</evidence>
<sequence>MYRSLSRAHIRSVADAFSRSKAHEKGRKNVAERMESSWTFLNSKGQSYFRLKGESIIKSVEAQIVNALRCGERDRASHLLSNVSKGSISLRANDFLYILNYCARSPDPLFVMETWRIMEEKEVVMSRRCYLLIIRALSKGGYIEEAFNWLNFLGGNHQTYPILPMYNSLLNGCAQMQSMTYANRCLDIMEERMMGKSEVTYCELLKLAVLQQNLSAVHEIWNEWAKYYSPSIISLRKFIWSFAKLNDLVSAFETLQQMVALVVKGTASIKQSAEGQFRFPRLDIPVPSNIELGIRRCNIEESGNYLPSFSVHCPVRIEEPDGRNDYIDVSSIKTEALLSVDKNLNRPVEAEKEYRYQLFEAANQGSYPDFGIENSETSGKGFLMLKGDTEIVPLMKVLRWSFNDVIHACAQSKNAELAEQLFIQMQNLGLKPSRHTYHSFIKVIVSERGITDGMKVLKAMTKRNLKPYNATLATLSIGCSKNLELDLAEALLDQIIESPYLQPFNALLAACNVKDQPERAVWVLAKMKQLKLQPDIRTYELLFSLFGNVNAPYEKGNMLSKVDAAKRIKAIELDMMKNGVQHSHLSMQNLLKALGTEGMISELIQYLHVAENQFCLTNTYAGTSIYNTVLHSLVEANESHMAIDVFKNMKYCGLPPDAATYNIMIDCCSNIRCFMSASALVSMMLRDGFYPQTCTYTALIKIMLVDGDFDEALNLLDQSFLEGIPPDVLLFNTFLLEAQLKGRIDIIEHIVERMHQEKIQPDPSTCCYVFSAYVDRGFLSTAMEALQVLSMRMISEDESTLQQKRAYFEENFILSEDLHAESCILELFKDEENLAAALLNIRWCALVGFPVSWLPSESVWTKRLASYSLRRAC</sequence>
<dbReference type="InterPro" id="IPR002885">
    <property type="entry name" value="PPR_rpt"/>
</dbReference>
<protein>
    <recommendedName>
        <fullName evidence="3">PROP1-like PPR domain-containing protein</fullName>
    </recommendedName>
</protein>
<feature type="repeat" description="PPR" evidence="2">
    <location>
        <begin position="398"/>
        <end position="432"/>
    </location>
</feature>
<dbReference type="PANTHER" id="PTHR47859">
    <property type="entry name" value="PENTATRICOPEPTIDE REPEAT-CONTAINING PROTEIN"/>
    <property type="match status" value="1"/>
</dbReference>
<gene>
    <name evidence="4" type="ORF">NE237_030891</name>
</gene>
<dbReference type="NCBIfam" id="TIGR00756">
    <property type="entry name" value="PPR"/>
    <property type="match status" value="4"/>
</dbReference>
<dbReference type="AlphaFoldDB" id="A0A9Q0GUZ5"/>
<dbReference type="Pfam" id="PF13041">
    <property type="entry name" value="PPR_2"/>
    <property type="match status" value="1"/>
</dbReference>
<dbReference type="OrthoDB" id="119302at2759"/>
<evidence type="ECO:0000313" key="5">
    <source>
        <dbReference type="Proteomes" id="UP001141806"/>
    </source>
</evidence>
<dbReference type="Proteomes" id="UP001141806">
    <property type="component" value="Unassembled WGS sequence"/>
</dbReference>
<dbReference type="PROSITE" id="PS51375">
    <property type="entry name" value="PPR"/>
    <property type="match status" value="4"/>
</dbReference>
<dbReference type="Pfam" id="PF01535">
    <property type="entry name" value="PPR"/>
    <property type="match status" value="3"/>
</dbReference>
<dbReference type="InterPro" id="IPR011990">
    <property type="entry name" value="TPR-like_helical_dom_sf"/>
</dbReference>
<evidence type="ECO:0000256" key="2">
    <source>
        <dbReference type="PROSITE-ProRule" id="PRU00708"/>
    </source>
</evidence>
<dbReference type="EMBL" id="JAMYWD010000012">
    <property type="protein sequence ID" value="KAJ4954059.1"/>
    <property type="molecule type" value="Genomic_DNA"/>
</dbReference>
<evidence type="ECO:0000256" key="1">
    <source>
        <dbReference type="ARBA" id="ARBA00022737"/>
    </source>
</evidence>
<dbReference type="Pfam" id="PF13812">
    <property type="entry name" value="PPR_3"/>
    <property type="match status" value="1"/>
</dbReference>
<keyword evidence="1" id="KW-0677">Repeat</keyword>
<feature type="repeat" description="PPR" evidence="2">
    <location>
        <begin position="657"/>
        <end position="691"/>
    </location>
</feature>
<dbReference type="InterPro" id="IPR033443">
    <property type="entry name" value="PROP1-like_PPR_dom"/>
</dbReference>
<comment type="caution">
    <text evidence="4">The sequence shown here is derived from an EMBL/GenBank/DDBJ whole genome shotgun (WGS) entry which is preliminary data.</text>
</comment>
<keyword evidence="5" id="KW-1185">Reference proteome</keyword>
<dbReference type="PANTHER" id="PTHR47859:SF1">
    <property type="entry name" value="PENTATRICOPEPTIDE REPEAT-CONTAINING PROTEIN"/>
    <property type="match status" value="1"/>
</dbReference>
<feature type="domain" description="PROP1-like PPR" evidence="3">
    <location>
        <begin position="405"/>
        <end position="542"/>
    </location>
</feature>
<feature type="repeat" description="PPR" evidence="2">
    <location>
        <begin position="692"/>
        <end position="726"/>
    </location>
</feature>
<evidence type="ECO:0000259" key="3">
    <source>
        <dbReference type="Pfam" id="PF17177"/>
    </source>
</evidence>
<name>A0A9Q0GUZ5_9MAGN</name>
<reference evidence="4" key="1">
    <citation type="journal article" date="2023" name="Plant J.">
        <title>The genome of the king protea, Protea cynaroides.</title>
        <authorList>
            <person name="Chang J."/>
            <person name="Duong T.A."/>
            <person name="Schoeman C."/>
            <person name="Ma X."/>
            <person name="Roodt D."/>
            <person name="Barker N."/>
            <person name="Li Z."/>
            <person name="Van de Peer Y."/>
            <person name="Mizrachi E."/>
        </authorList>
    </citation>
    <scope>NUCLEOTIDE SEQUENCE</scope>
    <source>
        <tissue evidence="4">Young leaves</tissue>
    </source>
</reference>
<dbReference type="Gene3D" id="1.25.40.10">
    <property type="entry name" value="Tetratricopeptide repeat domain"/>
    <property type="match status" value="4"/>
</dbReference>
<feature type="repeat" description="PPR" evidence="2">
    <location>
        <begin position="622"/>
        <end position="656"/>
    </location>
</feature>
<dbReference type="Pfam" id="PF17177">
    <property type="entry name" value="PPR_long"/>
    <property type="match status" value="1"/>
</dbReference>
<proteinExistence type="predicted"/>
<accession>A0A9Q0GUZ5</accession>
<organism evidence="4 5">
    <name type="scientific">Protea cynaroides</name>
    <dbReference type="NCBI Taxonomy" id="273540"/>
    <lineage>
        <taxon>Eukaryota</taxon>
        <taxon>Viridiplantae</taxon>
        <taxon>Streptophyta</taxon>
        <taxon>Embryophyta</taxon>
        <taxon>Tracheophyta</taxon>
        <taxon>Spermatophyta</taxon>
        <taxon>Magnoliopsida</taxon>
        <taxon>Proteales</taxon>
        <taxon>Proteaceae</taxon>
        <taxon>Protea</taxon>
    </lineage>
</organism>